<dbReference type="InterPro" id="IPR035952">
    <property type="entry name" value="Rhomboid-like_sf"/>
</dbReference>
<evidence type="ECO:0000256" key="3">
    <source>
        <dbReference type="ARBA" id="ARBA00022989"/>
    </source>
</evidence>
<accession>A0A2U3AKE7</accession>
<evidence type="ECO:0000256" key="4">
    <source>
        <dbReference type="ARBA" id="ARBA00023136"/>
    </source>
</evidence>
<dbReference type="GO" id="GO:0016020">
    <property type="term" value="C:membrane"/>
    <property type="evidence" value="ECO:0007669"/>
    <property type="project" value="UniProtKB-SubCell"/>
</dbReference>
<feature type="transmembrane region" description="Helical" evidence="5">
    <location>
        <begin position="12"/>
        <end position="32"/>
    </location>
</feature>
<dbReference type="Gene3D" id="1.20.1540.10">
    <property type="entry name" value="Rhomboid-like"/>
    <property type="match status" value="1"/>
</dbReference>
<feature type="transmembrane region" description="Helical" evidence="5">
    <location>
        <begin position="179"/>
        <end position="197"/>
    </location>
</feature>
<comment type="caution">
    <text evidence="6">The sequence shown here is derived from an EMBL/GenBank/DDBJ whole genome shotgun (WGS) entry which is preliminary data.</text>
</comment>
<organism evidence="6 7">
    <name type="scientific">Kurthia sibirica</name>
    <dbReference type="NCBI Taxonomy" id="202750"/>
    <lineage>
        <taxon>Bacteria</taxon>
        <taxon>Bacillati</taxon>
        <taxon>Bacillota</taxon>
        <taxon>Bacilli</taxon>
        <taxon>Bacillales</taxon>
        <taxon>Caryophanaceae</taxon>
        <taxon>Kurthia</taxon>
    </lineage>
</organism>
<comment type="subcellular location">
    <subcellularLocation>
        <location evidence="1">Membrane</location>
        <topology evidence="1">Multi-pass membrane protein</topology>
    </subcellularLocation>
</comment>
<keyword evidence="7" id="KW-1185">Reference proteome</keyword>
<protein>
    <submittedName>
        <fullName evidence="6">Uncharacterized protein</fullName>
    </submittedName>
</protein>
<evidence type="ECO:0000256" key="1">
    <source>
        <dbReference type="ARBA" id="ARBA00004141"/>
    </source>
</evidence>
<gene>
    <name evidence="6" type="ORF">DEX24_10500</name>
</gene>
<dbReference type="SUPFAM" id="SSF144091">
    <property type="entry name" value="Rhomboid-like"/>
    <property type="match status" value="1"/>
</dbReference>
<proteinExistence type="predicted"/>
<feature type="transmembrane region" description="Helical" evidence="5">
    <location>
        <begin position="66"/>
        <end position="85"/>
    </location>
</feature>
<keyword evidence="3 5" id="KW-1133">Transmembrane helix</keyword>
<evidence type="ECO:0000313" key="6">
    <source>
        <dbReference type="EMBL" id="PWI24995.1"/>
    </source>
</evidence>
<feature type="transmembrane region" description="Helical" evidence="5">
    <location>
        <begin position="122"/>
        <end position="144"/>
    </location>
</feature>
<evidence type="ECO:0000256" key="5">
    <source>
        <dbReference type="SAM" id="Phobius"/>
    </source>
</evidence>
<evidence type="ECO:0000313" key="7">
    <source>
        <dbReference type="Proteomes" id="UP000245938"/>
    </source>
</evidence>
<evidence type="ECO:0000256" key="2">
    <source>
        <dbReference type="ARBA" id="ARBA00022692"/>
    </source>
</evidence>
<sequence>MKLKQNQAVRNFPYLFVLLLILAYTLANYFNALSFVSFNVHFTELGYFHVFLSLFYFLFHANTLHLINNLILLSAASLMLNLAPFKTYVSSEIQVRVIGISAIIGAIIFKITYTLGFHEQTVYLIGASGGVYALVSFALTRVLLSLKTFLQLKYVLFIAIFIIYLSDQIKMDVATAGNGSIFVHGTGYLIGCMYGIWDFHQKNVNLQH</sequence>
<feature type="transmembrane region" description="Helical" evidence="5">
    <location>
        <begin position="97"/>
        <end position="115"/>
    </location>
</feature>
<keyword evidence="4 5" id="KW-0472">Membrane</keyword>
<dbReference type="Proteomes" id="UP000245938">
    <property type="component" value="Unassembled WGS sequence"/>
</dbReference>
<dbReference type="RefSeq" id="WP_109306391.1">
    <property type="nucleotide sequence ID" value="NZ_BJUF01000004.1"/>
</dbReference>
<keyword evidence="2 5" id="KW-0812">Transmembrane</keyword>
<name>A0A2U3AKE7_9BACL</name>
<feature type="transmembrane region" description="Helical" evidence="5">
    <location>
        <begin position="38"/>
        <end position="59"/>
    </location>
</feature>
<dbReference type="AlphaFoldDB" id="A0A2U3AKE7"/>
<feature type="transmembrane region" description="Helical" evidence="5">
    <location>
        <begin position="150"/>
        <end position="167"/>
    </location>
</feature>
<reference evidence="6 7" key="1">
    <citation type="submission" date="2018-05" db="EMBL/GenBank/DDBJ databases">
        <title>Kurthia sibirica genome sequence.</title>
        <authorList>
            <person name="Maclea K.S."/>
            <person name="Goen A.E."/>
        </authorList>
    </citation>
    <scope>NUCLEOTIDE SEQUENCE [LARGE SCALE GENOMIC DNA]</scope>
    <source>
        <strain evidence="6 7">ATCC 49154</strain>
    </source>
</reference>
<dbReference type="EMBL" id="QFVR01000013">
    <property type="protein sequence ID" value="PWI24995.1"/>
    <property type="molecule type" value="Genomic_DNA"/>
</dbReference>